<dbReference type="STRING" id="421531.IX38_12880"/>
<dbReference type="Proteomes" id="UP000028703">
    <property type="component" value="Unassembled WGS sequence"/>
</dbReference>
<dbReference type="CDD" id="cd00038">
    <property type="entry name" value="CAP_ED"/>
    <property type="match status" value="1"/>
</dbReference>
<dbReference type="RefSeq" id="WP_034705374.1">
    <property type="nucleotide sequence ID" value="NZ_JPRO01000010.1"/>
</dbReference>
<evidence type="ECO:0000313" key="3">
    <source>
        <dbReference type="Proteomes" id="UP000028703"/>
    </source>
</evidence>
<dbReference type="InterPro" id="IPR018490">
    <property type="entry name" value="cNMP-bd_dom_sf"/>
</dbReference>
<name>A0A085ZEI5_9FLAO</name>
<dbReference type="OrthoDB" id="680421at2"/>
<evidence type="ECO:0000259" key="1">
    <source>
        <dbReference type="Pfam" id="PF00027"/>
    </source>
</evidence>
<keyword evidence="3" id="KW-1185">Reference proteome</keyword>
<dbReference type="AlphaFoldDB" id="A0A085ZEI5"/>
<dbReference type="Pfam" id="PF00027">
    <property type="entry name" value="cNMP_binding"/>
    <property type="match status" value="1"/>
</dbReference>
<gene>
    <name evidence="2" type="ORF">IX38_12880</name>
</gene>
<dbReference type="InterPro" id="IPR014710">
    <property type="entry name" value="RmlC-like_jellyroll"/>
</dbReference>
<sequence length="188" mass="21762">MKLIDYLKKNVGLPGDLITLLDHLFEKEDLPKGHELLVEGTNSKKFFFVENGLMRLYYLKDGKDITHHFLQECSIYTPIENVFLNQYYPYNLVLLENSVIRTVDYAVIEQYVDTDPQLQRLSRFLAVSAIKQLSDQLHSIKFQTAQERYNILLQNYPGILLRVPLGHIASYLGITQQTLSVIRAENGK</sequence>
<dbReference type="eggNOG" id="COG0664">
    <property type="taxonomic scope" value="Bacteria"/>
</dbReference>
<reference evidence="2 3" key="1">
    <citation type="submission" date="2014-07" db="EMBL/GenBank/DDBJ databases">
        <title>Genome of Chryseobacterium luteum DSM 18605.</title>
        <authorList>
            <person name="Stropko S.J."/>
            <person name="Pipes S.E."/>
            <person name="Newman J.D."/>
        </authorList>
    </citation>
    <scope>NUCLEOTIDE SEQUENCE [LARGE SCALE GENOMIC DNA]</scope>
    <source>
        <strain evidence="2 3">DSM 18605</strain>
    </source>
</reference>
<dbReference type="SUPFAM" id="SSF51206">
    <property type="entry name" value="cAMP-binding domain-like"/>
    <property type="match status" value="1"/>
</dbReference>
<evidence type="ECO:0000313" key="2">
    <source>
        <dbReference type="EMBL" id="KFF02849.1"/>
    </source>
</evidence>
<comment type="caution">
    <text evidence="2">The sequence shown here is derived from an EMBL/GenBank/DDBJ whole genome shotgun (WGS) entry which is preliminary data.</text>
</comment>
<dbReference type="Gene3D" id="2.60.120.10">
    <property type="entry name" value="Jelly Rolls"/>
    <property type="match status" value="1"/>
</dbReference>
<proteinExistence type="predicted"/>
<dbReference type="EMBL" id="JPRO01000010">
    <property type="protein sequence ID" value="KFF02849.1"/>
    <property type="molecule type" value="Genomic_DNA"/>
</dbReference>
<accession>A0A085ZEI5</accession>
<dbReference type="InterPro" id="IPR000595">
    <property type="entry name" value="cNMP-bd_dom"/>
</dbReference>
<organism evidence="2 3">
    <name type="scientific">Chryseobacterium luteum</name>
    <dbReference type="NCBI Taxonomy" id="421531"/>
    <lineage>
        <taxon>Bacteria</taxon>
        <taxon>Pseudomonadati</taxon>
        <taxon>Bacteroidota</taxon>
        <taxon>Flavobacteriia</taxon>
        <taxon>Flavobacteriales</taxon>
        <taxon>Weeksellaceae</taxon>
        <taxon>Chryseobacterium group</taxon>
        <taxon>Chryseobacterium</taxon>
    </lineage>
</organism>
<protein>
    <recommendedName>
        <fullName evidence="1">Cyclic nucleotide-binding domain-containing protein</fullName>
    </recommendedName>
</protein>
<feature type="domain" description="Cyclic nucleotide-binding" evidence="1">
    <location>
        <begin position="29"/>
        <end position="114"/>
    </location>
</feature>